<evidence type="ECO:0000256" key="2">
    <source>
        <dbReference type="ARBA" id="ARBA00022729"/>
    </source>
</evidence>
<evidence type="ECO:0000313" key="7">
    <source>
        <dbReference type="Proteomes" id="UP001066276"/>
    </source>
</evidence>
<gene>
    <name evidence="6" type="ORF">NDU88_005712</name>
</gene>
<keyword evidence="3" id="KW-0677">Repeat</keyword>
<dbReference type="InterPro" id="IPR011992">
    <property type="entry name" value="EF-hand-dom_pair"/>
</dbReference>
<evidence type="ECO:0000313" key="6">
    <source>
        <dbReference type="EMBL" id="KAJ1152939.1"/>
    </source>
</evidence>
<dbReference type="SUPFAM" id="SSF47473">
    <property type="entry name" value="EF-hand"/>
    <property type="match status" value="1"/>
</dbReference>
<reference evidence="6" key="1">
    <citation type="journal article" date="2022" name="bioRxiv">
        <title>Sequencing and chromosome-scale assembly of the giantPleurodeles waltlgenome.</title>
        <authorList>
            <person name="Brown T."/>
            <person name="Elewa A."/>
            <person name="Iarovenko S."/>
            <person name="Subramanian E."/>
            <person name="Araus A.J."/>
            <person name="Petzold A."/>
            <person name="Susuki M."/>
            <person name="Suzuki K.-i.T."/>
            <person name="Hayashi T."/>
            <person name="Toyoda A."/>
            <person name="Oliveira C."/>
            <person name="Osipova E."/>
            <person name="Leigh N.D."/>
            <person name="Simon A."/>
            <person name="Yun M.H."/>
        </authorList>
    </citation>
    <scope>NUCLEOTIDE SEQUENCE</scope>
    <source>
        <strain evidence="6">20211129_DDA</strain>
        <tissue evidence="6">Liver</tissue>
    </source>
</reference>
<dbReference type="AlphaFoldDB" id="A0AAV7RJE9"/>
<keyword evidence="1" id="KW-0479">Metal-binding</keyword>
<organism evidence="6 7">
    <name type="scientific">Pleurodeles waltl</name>
    <name type="common">Iberian ribbed newt</name>
    <dbReference type="NCBI Taxonomy" id="8319"/>
    <lineage>
        <taxon>Eukaryota</taxon>
        <taxon>Metazoa</taxon>
        <taxon>Chordata</taxon>
        <taxon>Craniata</taxon>
        <taxon>Vertebrata</taxon>
        <taxon>Euteleostomi</taxon>
        <taxon>Amphibia</taxon>
        <taxon>Batrachia</taxon>
        <taxon>Caudata</taxon>
        <taxon>Salamandroidea</taxon>
        <taxon>Salamandridae</taxon>
        <taxon>Pleurodelinae</taxon>
        <taxon>Pleurodeles</taxon>
    </lineage>
</organism>
<accession>A0AAV7RJE9</accession>
<evidence type="ECO:0000256" key="3">
    <source>
        <dbReference type="ARBA" id="ARBA00022737"/>
    </source>
</evidence>
<name>A0AAV7RJE9_PLEWA</name>
<dbReference type="PANTHER" id="PTHR23104">
    <property type="entry name" value="MULTIPLE COAGULATION FACTOR DEFICIENCY PROTEIN 2 NEURAL STEM CELL DERIVED NEURONAL SURVIVAL PROTEIN"/>
    <property type="match status" value="1"/>
</dbReference>
<proteinExistence type="predicted"/>
<evidence type="ECO:0000256" key="4">
    <source>
        <dbReference type="ARBA" id="ARBA00022837"/>
    </source>
</evidence>
<dbReference type="Proteomes" id="UP001066276">
    <property type="component" value="Chromosome 5"/>
</dbReference>
<keyword evidence="7" id="KW-1185">Reference proteome</keyword>
<evidence type="ECO:0000256" key="5">
    <source>
        <dbReference type="SAM" id="SignalP"/>
    </source>
</evidence>
<comment type="caution">
    <text evidence="6">The sequence shown here is derived from an EMBL/GenBank/DDBJ whole genome shotgun (WGS) entry which is preliminary data.</text>
</comment>
<evidence type="ECO:0000256" key="1">
    <source>
        <dbReference type="ARBA" id="ARBA00022723"/>
    </source>
</evidence>
<keyword evidence="2 5" id="KW-0732">Signal</keyword>
<dbReference type="PANTHER" id="PTHR23104:SF16">
    <property type="entry name" value="MULTIPLE COAGULATION FACTOR DEFICIENCY PROTEIN 2 HOMOLOG"/>
    <property type="match status" value="1"/>
</dbReference>
<dbReference type="InterPro" id="IPR052110">
    <property type="entry name" value="MCFD2-like"/>
</dbReference>
<sequence length="175" mass="20190">MEDARRLNLLQLWCLLGLVCQFVPQSSSDNNKVDGGSPHAMPGDAFHNKSIITDHHHLEEDLKHQIGEIDLEKLSEEELEFYYFTLHDFDQNKRLDGLEILAALRESLIHHVGSVFTQEEQMKIYTDMTDEVLEKDDLDKDGFLSYVEYMHSQKRIASPTTILDKSAKDKKSLNN</sequence>
<feature type="signal peptide" evidence="5">
    <location>
        <begin position="1"/>
        <end position="28"/>
    </location>
</feature>
<dbReference type="Gene3D" id="1.10.238.10">
    <property type="entry name" value="EF-hand"/>
    <property type="match status" value="1"/>
</dbReference>
<dbReference type="EMBL" id="JANPWB010000009">
    <property type="protein sequence ID" value="KAJ1152939.1"/>
    <property type="molecule type" value="Genomic_DNA"/>
</dbReference>
<dbReference type="GO" id="GO:0046872">
    <property type="term" value="F:metal ion binding"/>
    <property type="evidence" value="ECO:0007669"/>
    <property type="project" value="UniProtKB-KW"/>
</dbReference>
<dbReference type="InterPro" id="IPR018247">
    <property type="entry name" value="EF_Hand_1_Ca_BS"/>
</dbReference>
<feature type="chain" id="PRO_5043451299" evidence="5">
    <location>
        <begin position="29"/>
        <end position="175"/>
    </location>
</feature>
<dbReference type="PROSITE" id="PS00018">
    <property type="entry name" value="EF_HAND_1"/>
    <property type="match status" value="2"/>
</dbReference>
<protein>
    <submittedName>
        <fullName evidence="6">Uncharacterized protein</fullName>
    </submittedName>
</protein>
<keyword evidence="4" id="KW-0106">Calcium</keyword>